<dbReference type="EMBL" id="HBGZ01016601">
    <property type="protein sequence ID" value="CAD9605495.1"/>
    <property type="molecule type" value="Transcribed_RNA"/>
</dbReference>
<evidence type="ECO:0008006" key="3">
    <source>
        <dbReference type="Google" id="ProtNLM"/>
    </source>
</evidence>
<evidence type="ECO:0000313" key="2">
    <source>
        <dbReference type="EMBL" id="CAD9605495.1"/>
    </source>
</evidence>
<accession>A0A7S2LHH6</accession>
<name>A0A7S2LHH6_9STRA</name>
<protein>
    <recommendedName>
        <fullName evidence="3">Photosystem II reaction center Psb28 protein</fullName>
    </recommendedName>
</protein>
<evidence type="ECO:0000256" key="1">
    <source>
        <dbReference type="SAM" id="SignalP"/>
    </source>
</evidence>
<keyword evidence="1" id="KW-0732">Signal</keyword>
<feature type="signal peptide" evidence="1">
    <location>
        <begin position="1"/>
        <end position="17"/>
    </location>
</feature>
<sequence>MKFLAILALYSFPAALAFSSVKCNSPSTSKSALHASRRDVIATATASMLALPSVVNAAAAVQDSLGIDEFLRTGVDGGGNMGVSSQAGKSRPQTGVVFRDGTDVLQSKKGDVSAEILVGTKADPKSVLISFTAPYKLETGSVYDVECRDQKTGDGAFLAVTEKTDGKSLEDLDSSFFMKRLFDPTGRFSFYGPPTDVKVKKSTMVEGNRLLEVSFSNLSQSTNAEIPRTALVVATIPKGTDNAVMLVASANASRWKKGANVASKTIVDSFSAIPSPKTSMKLRAKDRTNGASIDF</sequence>
<feature type="chain" id="PRO_5030822991" description="Photosystem II reaction center Psb28 protein" evidence="1">
    <location>
        <begin position="18"/>
        <end position="295"/>
    </location>
</feature>
<organism evidence="2">
    <name type="scientific">Skeletonema marinoi</name>
    <dbReference type="NCBI Taxonomy" id="267567"/>
    <lineage>
        <taxon>Eukaryota</taxon>
        <taxon>Sar</taxon>
        <taxon>Stramenopiles</taxon>
        <taxon>Ochrophyta</taxon>
        <taxon>Bacillariophyta</taxon>
        <taxon>Coscinodiscophyceae</taxon>
        <taxon>Thalassiosirophycidae</taxon>
        <taxon>Thalassiosirales</taxon>
        <taxon>Skeletonemataceae</taxon>
        <taxon>Skeletonema</taxon>
        <taxon>Skeletonema marinoi-dohrnii complex</taxon>
    </lineage>
</organism>
<gene>
    <name evidence="2" type="ORF">SMAR0320_LOCUS11878</name>
</gene>
<dbReference type="AlphaFoldDB" id="A0A7S2LHH6"/>
<reference evidence="2" key="1">
    <citation type="submission" date="2021-01" db="EMBL/GenBank/DDBJ databases">
        <authorList>
            <person name="Corre E."/>
            <person name="Pelletier E."/>
            <person name="Niang G."/>
            <person name="Scheremetjew M."/>
            <person name="Finn R."/>
            <person name="Kale V."/>
            <person name="Holt S."/>
            <person name="Cochrane G."/>
            <person name="Meng A."/>
            <person name="Brown T."/>
            <person name="Cohen L."/>
        </authorList>
    </citation>
    <scope>NUCLEOTIDE SEQUENCE</scope>
    <source>
        <strain evidence="2">SM1012Den-03</strain>
    </source>
</reference>
<proteinExistence type="predicted"/>